<evidence type="ECO:0000313" key="2">
    <source>
        <dbReference type="EMBL" id="MFD1107188.1"/>
    </source>
</evidence>
<dbReference type="EMBL" id="JBHTLS010000135">
    <property type="protein sequence ID" value="MFD1107188.1"/>
    <property type="molecule type" value="Genomic_DNA"/>
</dbReference>
<reference evidence="3" key="1">
    <citation type="journal article" date="2019" name="Int. J. Syst. Evol. Microbiol.">
        <title>The Global Catalogue of Microorganisms (GCM) 10K type strain sequencing project: providing services to taxonomists for standard genome sequencing and annotation.</title>
        <authorList>
            <consortium name="The Broad Institute Genomics Platform"/>
            <consortium name="The Broad Institute Genome Sequencing Center for Infectious Disease"/>
            <person name="Wu L."/>
            <person name="Ma J."/>
        </authorList>
    </citation>
    <scope>NUCLEOTIDE SEQUENCE [LARGE SCALE GENOMIC DNA]</scope>
    <source>
        <strain evidence="3">CCUG 54329</strain>
    </source>
</reference>
<proteinExistence type="predicted"/>
<dbReference type="Proteomes" id="UP001597203">
    <property type="component" value="Unassembled WGS sequence"/>
</dbReference>
<keyword evidence="3" id="KW-1185">Reference proteome</keyword>
<feature type="transmembrane region" description="Helical" evidence="1">
    <location>
        <begin position="21"/>
        <end position="44"/>
    </location>
</feature>
<keyword evidence="1" id="KW-1133">Transmembrane helix</keyword>
<dbReference type="InterPro" id="IPR007047">
    <property type="entry name" value="Flp_Fap"/>
</dbReference>
<dbReference type="RefSeq" id="WP_380914546.1">
    <property type="nucleotide sequence ID" value="NZ_JBHTLS010000135.1"/>
</dbReference>
<organism evidence="2 3">
    <name type="scientific">Sphingobium olei</name>
    <dbReference type="NCBI Taxonomy" id="420955"/>
    <lineage>
        <taxon>Bacteria</taxon>
        <taxon>Pseudomonadati</taxon>
        <taxon>Pseudomonadota</taxon>
        <taxon>Alphaproteobacteria</taxon>
        <taxon>Sphingomonadales</taxon>
        <taxon>Sphingomonadaceae</taxon>
        <taxon>Sphingobium</taxon>
    </lineage>
</organism>
<comment type="caution">
    <text evidence="2">The sequence shown here is derived from an EMBL/GenBank/DDBJ whole genome shotgun (WGS) entry which is preliminary data.</text>
</comment>
<evidence type="ECO:0000313" key="3">
    <source>
        <dbReference type="Proteomes" id="UP001597203"/>
    </source>
</evidence>
<sequence length="61" mass="6762">MRDILRYLARSRLMRCNRGGTAIEYGLIVALIVLAMIAALNTLASKTVGMWNNVAREVSSH</sequence>
<keyword evidence="1" id="KW-0472">Membrane</keyword>
<evidence type="ECO:0000256" key="1">
    <source>
        <dbReference type="SAM" id="Phobius"/>
    </source>
</evidence>
<accession>A0ABW3P8D7</accession>
<gene>
    <name evidence="2" type="ORF">ACFQ24_20165</name>
</gene>
<name>A0ABW3P8D7_9SPHN</name>
<dbReference type="Pfam" id="PF04964">
    <property type="entry name" value="Flp_Fap"/>
    <property type="match status" value="1"/>
</dbReference>
<protein>
    <submittedName>
        <fullName evidence="2">Flp family type IVb pilin</fullName>
    </submittedName>
</protein>
<keyword evidence="1" id="KW-0812">Transmembrane</keyword>